<protein>
    <submittedName>
        <fullName evidence="1">Uncharacterized protein</fullName>
    </submittedName>
</protein>
<reference evidence="2" key="1">
    <citation type="journal article" date="2019" name="Int. J. Syst. Evol. Microbiol.">
        <title>The Global Catalogue of Microorganisms (GCM) 10K type strain sequencing project: providing services to taxonomists for standard genome sequencing and annotation.</title>
        <authorList>
            <consortium name="The Broad Institute Genomics Platform"/>
            <consortium name="The Broad Institute Genome Sequencing Center for Infectious Disease"/>
            <person name="Wu L."/>
            <person name="Ma J."/>
        </authorList>
    </citation>
    <scope>NUCLEOTIDE SEQUENCE [LARGE SCALE GENOMIC DNA]</scope>
    <source>
        <strain evidence="2">CCM 7526</strain>
    </source>
</reference>
<dbReference type="RefSeq" id="WP_317786543.1">
    <property type="nucleotide sequence ID" value="NZ_AP028461.1"/>
</dbReference>
<gene>
    <name evidence="1" type="ORF">ACFQ5G_12545</name>
</gene>
<proteinExistence type="predicted"/>
<dbReference type="EMBL" id="JBHTMK010000016">
    <property type="protein sequence ID" value="MFD1366175.1"/>
    <property type="molecule type" value="Genomic_DNA"/>
</dbReference>
<evidence type="ECO:0000313" key="2">
    <source>
        <dbReference type="Proteomes" id="UP001597183"/>
    </source>
</evidence>
<dbReference type="Proteomes" id="UP001597183">
    <property type="component" value="Unassembled WGS sequence"/>
</dbReference>
<comment type="caution">
    <text evidence="1">The sequence shown here is derived from an EMBL/GenBank/DDBJ whole genome shotgun (WGS) entry which is preliminary data.</text>
</comment>
<keyword evidence="2" id="KW-1185">Reference proteome</keyword>
<sequence length="111" mass="12279">MSNNVPAQRAAVEPGSRLDDLLATYAELKPRVDELTGRLKSVTDAIKAELTSANPAAVRVDVDHPALAMPLRLSYVESWSLDTKRLKEEQPAVYVTYARKGGRWDLRGRSS</sequence>
<organism evidence="1 2">
    <name type="scientific">Actinoplanes sichuanensis</name>
    <dbReference type="NCBI Taxonomy" id="512349"/>
    <lineage>
        <taxon>Bacteria</taxon>
        <taxon>Bacillati</taxon>
        <taxon>Actinomycetota</taxon>
        <taxon>Actinomycetes</taxon>
        <taxon>Micromonosporales</taxon>
        <taxon>Micromonosporaceae</taxon>
        <taxon>Actinoplanes</taxon>
    </lineage>
</organism>
<evidence type="ECO:0000313" key="1">
    <source>
        <dbReference type="EMBL" id="MFD1366175.1"/>
    </source>
</evidence>
<accession>A0ABW4A628</accession>
<name>A0ABW4A628_9ACTN</name>